<organism evidence="1 2">
    <name type="scientific">Secundilactobacillus collinoides DSM 20515 = JCM 1123</name>
    <dbReference type="NCBI Taxonomy" id="1423733"/>
    <lineage>
        <taxon>Bacteria</taxon>
        <taxon>Bacillati</taxon>
        <taxon>Bacillota</taxon>
        <taxon>Bacilli</taxon>
        <taxon>Lactobacillales</taxon>
        <taxon>Lactobacillaceae</taxon>
        <taxon>Secundilactobacillus</taxon>
    </lineage>
</organism>
<evidence type="ECO:0000313" key="2">
    <source>
        <dbReference type="Proteomes" id="UP000051845"/>
    </source>
</evidence>
<gene>
    <name evidence="1" type="ORF">FC82_GL002647</name>
</gene>
<dbReference type="EMBL" id="AYYR01000059">
    <property type="protein sequence ID" value="KRM75115.1"/>
    <property type="molecule type" value="Genomic_DNA"/>
</dbReference>
<dbReference type="RefSeq" id="WP_054761255.1">
    <property type="nucleotide sequence ID" value="NZ_AYYR01000059.1"/>
</dbReference>
<dbReference type="PATRIC" id="fig|1423733.4.peg.2765"/>
<dbReference type="STRING" id="33960.TY91_09535"/>
<evidence type="ECO:0000313" key="1">
    <source>
        <dbReference type="EMBL" id="KRM75115.1"/>
    </source>
</evidence>
<protein>
    <submittedName>
        <fullName evidence="1">Uncharacterized protein</fullName>
    </submittedName>
</protein>
<sequence length="112" mass="12554">MAESKNERKHQVIVDMNDFLLEYAAKKIGNKDDLAEIVYKAGKDDLKGLDDLFKDQGEGRLKSYLAVGEGAISDEPSVTDQETAESRAETLTKEAMAYLGKHLQEFDAWKNN</sequence>
<dbReference type="Proteomes" id="UP000051845">
    <property type="component" value="Unassembled WGS sequence"/>
</dbReference>
<proteinExistence type="predicted"/>
<reference evidence="1 2" key="1">
    <citation type="journal article" date="2015" name="Genome Announc.">
        <title>Expanding the biotechnology potential of lactobacilli through comparative genomics of 213 strains and associated genera.</title>
        <authorList>
            <person name="Sun Z."/>
            <person name="Harris H.M."/>
            <person name="McCann A."/>
            <person name="Guo C."/>
            <person name="Argimon S."/>
            <person name="Zhang W."/>
            <person name="Yang X."/>
            <person name="Jeffery I.B."/>
            <person name="Cooney J.C."/>
            <person name="Kagawa T.F."/>
            <person name="Liu W."/>
            <person name="Song Y."/>
            <person name="Salvetti E."/>
            <person name="Wrobel A."/>
            <person name="Rasinkangas P."/>
            <person name="Parkhill J."/>
            <person name="Rea M.C."/>
            <person name="O'Sullivan O."/>
            <person name="Ritari J."/>
            <person name="Douillard F.P."/>
            <person name="Paul Ross R."/>
            <person name="Yang R."/>
            <person name="Briner A.E."/>
            <person name="Felis G.E."/>
            <person name="de Vos W.M."/>
            <person name="Barrangou R."/>
            <person name="Klaenhammer T.R."/>
            <person name="Caufield P.W."/>
            <person name="Cui Y."/>
            <person name="Zhang H."/>
            <person name="O'Toole P.W."/>
        </authorList>
    </citation>
    <scope>NUCLEOTIDE SEQUENCE [LARGE SCALE GENOMIC DNA]</scope>
    <source>
        <strain evidence="1 2">DSM 20515</strain>
    </source>
</reference>
<accession>A0A0R2BFB0</accession>
<comment type="caution">
    <text evidence="1">The sequence shown here is derived from an EMBL/GenBank/DDBJ whole genome shotgun (WGS) entry which is preliminary data.</text>
</comment>
<name>A0A0R2BFB0_SECCO</name>
<dbReference type="AlphaFoldDB" id="A0A0R2BFB0"/>